<dbReference type="SUPFAM" id="SSF51735">
    <property type="entry name" value="NAD(P)-binding Rossmann-fold domains"/>
    <property type="match status" value="1"/>
</dbReference>
<comment type="caution">
    <text evidence="6">The sequence shown here is derived from an EMBL/GenBank/DDBJ whole genome shotgun (WGS) entry which is preliminary data.</text>
</comment>
<evidence type="ECO:0000256" key="1">
    <source>
        <dbReference type="ARBA" id="ARBA00004229"/>
    </source>
</evidence>
<name>A0ABQ8EDN2_BRANA</name>
<comment type="similarity">
    <text evidence="2">Belongs to the short-chain dehydrogenases/reductases (SDR) family.</text>
</comment>
<dbReference type="PRINTS" id="PR00080">
    <property type="entry name" value="SDRFAMILY"/>
</dbReference>
<dbReference type="PRINTS" id="PR00081">
    <property type="entry name" value="GDHRDH"/>
</dbReference>
<evidence type="ECO:0000256" key="2">
    <source>
        <dbReference type="ARBA" id="ARBA00006484"/>
    </source>
</evidence>
<evidence type="ECO:0000256" key="3">
    <source>
        <dbReference type="ARBA" id="ARBA00022528"/>
    </source>
</evidence>
<evidence type="ECO:0008006" key="8">
    <source>
        <dbReference type="Google" id="ProtNLM"/>
    </source>
</evidence>
<organism evidence="6 7">
    <name type="scientific">Brassica napus</name>
    <name type="common">Rape</name>
    <dbReference type="NCBI Taxonomy" id="3708"/>
    <lineage>
        <taxon>Eukaryota</taxon>
        <taxon>Viridiplantae</taxon>
        <taxon>Streptophyta</taxon>
        <taxon>Embryophyta</taxon>
        <taxon>Tracheophyta</taxon>
        <taxon>Spermatophyta</taxon>
        <taxon>Magnoliopsida</taxon>
        <taxon>eudicotyledons</taxon>
        <taxon>Gunneridae</taxon>
        <taxon>Pentapetalae</taxon>
        <taxon>rosids</taxon>
        <taxon>malvids</taxon>
        <taxon>Brassicales</taxon>
        <taxon>Brassicaceae</taxon>
        <taxon>Brassiceae</taxon>
        <taxon>Brassica</taxon>
    </lineage>
</organism>
<dbReference type="PANTHER" id="PTHR43180">
    <property type="entry name" value="3-OXOACYL-(ACYL-CARRIER-PROTEIN) REDUCTASE (AFU_ORTHOLOGUE AFUA_6G11210)"/>
    <property type="match status" value="1"/>
</dbReference>
<accession>A0ABQ8EDN2</accession>
<keyword evidence="7" id="KW-1185">Reference proteome</keyword>
<dbReference type="Proteomes" id="UP000824890">
    <property type="component" value="Unassembled WGS sequence"/>
</dbReference>
<evidence type="ECO:0000313" key="6">
    <source>
        <dbReference type="EMBL" id="KAH0939779.1"/>
    </source>
</evidence>
<protein>
    <recommendedName>
        <fullName evidence="8">3-oxoacyl-[acyl-carrier-protein] reductase</fullName>
    </recommendedName>
</protein>
<comment type="subcellular location">
    <subcellularLocation>
        <location evidence="1">Plastid</location>
        <location evidence="1">Chloroplast</location>
    </subcellularLocation>
</comment>
<evidence type="ECO:0000256" key="5">
    <source>
        <dbReference type="ARBA" id="ARBA00023002"/>
    </source>
</evidence>
<evidence type="ECO:0000256" key="4">
    <source>
        <dbReference type="ARBA" id="ARBA00022640"/>
    </source>
</evidence>
<sequence length="344" mass="36674">MKTQSIQIQSTRHSWIHSMLLPQKPIKKKLLIKLIVSIFLSVASLCRNFKLIASNGSIPQLITSFLHYSTSSSRKLEGKVAVITGGASGLGKATAEEFVSQGAQVIIVDIDEEAGRMVATELGSAANFIRCDVTVEEQVAKAVKTVVARHGKLDVLLNSAGISCSISPPSIADLDMNIYDKVMRLNVRGTVLGIKHAARAMIPAGSGSILCLSSISGLMGGLGPHAYSISKFTIPGVVKTVAGELCKHGIRINCISPAGIPTPLTLRMFREVFMGHNIPEEQLVAIVNAGGDLKGEKCEERDVAKAALYLASDDAKFVTGHNLVVDGGFTCFKTLNLPFPEYSS</sequence>
<dbReference type="EMBL" id="JAGKQM010000002">
    <property type="protein sequence ID" value="KAH0939779.1"/>
    <property type="molecule type" value="Genomic_DNA"/>
</dbReference>
<dbReference type="Pfam" id="PF13561">
    <property type="entry name" value="adh_short_C2"/>
    <property type="match status" value="1"/>
</dbReference>
<dbReference type="InterPro" id="IPR002347">
    <property type="entry name" value="SDR_fam"/>
</dbReference>
<keyword evidence="5" id="KW-0560">Oxidoreductase</keyword>
<reference evidence="6 7" key="1">
    <citation type="submission" date="2021-05" db="EMBL/GenBank/DDBJ databases">
        <title>Genome Assembly of Synthetic Allotetraploid Brassica napus Reveals Homoeologous Exchanges between Subgenomes.</title>
        <authorList>
            <person name="Davis J.T."/>
        </authorList>
    </citation>
    <scope>NUCLEOTIDE SEQUENCE [LARGE SCALE GENOMIC DNA]</scope>
    <source>
        <strain evidence="7">cv. Da-Ae</strain>
        <tissue evidence="6">Seedling</tissue>
    </source>
</reference>
<keyword evidence="4" id="KW-0934">Plastid</keyword>
<gene>
    <name evidence="6" type="ORF">HID58_007240</name>
</gene>
<dbReference type="PANTHER" id="PTHR43180:SF55">
    <property type="entry name" value="ALCOHOL DEHYDROGENASE-LIKE PROTEIN"/>
    <property type="match status" value="1"/>
</dbReference>
<keyword evidence="3" id="KW-0150">Chloroplast</keyword>
<evidence type="ECO:0000313" key="7">
    <source>
        <dbReference type="Proteomes" id="UP000824890"/>
    </source>
</evidence>
<dbReference type="InterPro" id="IPR036291">
    <property type="entry name" value="NAD(P)-bd_dom_sf"/>
</dbReference>
<proteinExistence type="inferred from homology"/>
<dbReference type="Gene3D" id="3.40.50.720">
    <property type="entry name" value="NAD(P)-binding Rossmann-like Domain"/>
    <property type="match status" value="1"/>
</dbReference>